<dbReference type="Proteomes" id="UP001497457">
    <property type="component" value="Chromosome 35b"/>
</dbReference>
<keyword evidence="3" id="KW-1185">Reference proteome</keyword>
<dbReference type="EMBL" id="OZ075145">
    <property type="protein sequence ID" value="CAL5045397.1"/>
    <property type="molecule type" value="Genomic_DNA"/>
</dbReference>
<gene>
    <name evidence="2" type="ORF">URODEC1_LOCUS88813</name>
</gene>
<proteinExistence type="predicted"/>
<protein>
    <recommendedName>
        <fullName evidence="4">Late embryogenesis abundant protein LEA-2 subgroup domain-containing protein</fullName>
    </recommendedName>
</protein>
<keyword evidence="1" id="KW-1133">Transmembrane helix</keyword>
<evidence type="ECO:0000256" key="1">
    <source>
        <dbReference type="SAM" id="Phobius"/>
    </source>
</evidence>
<evidence type="ECO:0000313" key="3">
    <source>
        <dbReference type="Proteomes" id="UP001497457"/>
    </source>
</evidence>
<evidence type="ECO:0008006" key="4">
    <source>
        <dbReference type="Google" id="ProtNLM"/>
    </source>
</evidence>
<dbReference type="PANTHER" id="PTHR36480:SF3">
    <property type="entry name" value="OS06G0118900 PROTEIN"/>
    <property type="match status" value="1"/>
</dbReference>
<accession>A0ABC9DTT9</accession>
<keyword evidence="1" id="KW-0472">Membrane</keyword>
<name>A0ABC9DTT9_9POAL</name>
<organism evidence="2 3">
    <name type="scientific">Urochloa decumbens</name>
    <dbReference type="NCBI Taxonomy" id="240449"/>
    <lineage>
        <taxon>Eukaryota</taxon>
        <taxon>Viridiplantae</taxon>
        <taxon>Streptophyta</taxon>
        <taxon>Embryophyta</taxon>
        <taxon>Tracheophyta</taxon>
        <taxon>Spermatophyta</taxon>
        <taxon>Magnoliopsida</taxon>
        <taxon>Liliopsida</taxon>
        <taxon>Poales</taxon>
        <taxon>Poaceae</taxon>
        <taxon>PACMAD clade</taxon>
        <taxon>Panicoideae</taxon>
        <taxon>Panicodae</taxon>
        <taxon>Paniceae</taxon>
        <taxon>Melinidinae</taxon>
        <taxon>Urochloa</taxon>
    </lineage>
</organism>
<keyword evidence="1" id="KW-0812">Transmembrane</keyword>
<feature type="transmembrane region" description="Helical" evidence="1">
    <location>
        <begin position="27"/>
        <end position="49"/>
    </location>
</feature>
<dbReference type="PANTHER" id="PTHR36480">
    <property type="entry name" value="OS06G0118900 PROTEIN-RELATED"/>
    <property type="match status" value="1"/>
</dbReference>
<dbReference type="AlphaFoldDB" id="A0ABC9DTT9"/>
<evidence type="ECO:0000313" key="2">
    <source>
        <dbReference type="EMBL" id="CAL5045397.1"/>
    </source>
</evidence>
<reference evidence="2" key="1">
    <citation type="submission" date="2024-10" db="EMBL/GenBank/DDBJ databases">
        <authorList>
            <person name="Ryan C."/>
        </authorList>
    </citation>
    <scope>NUCLEOTIDE SEQUENCE [LARGE SCALE GENOMIC DNA]</scope>
</reference>
<sequence length="203" mass="21684">MATTALEPLASESTGVKAVNTLNAKHFILAALTATLATAVVVTVVFIVLSPARIDFSVTYATSQHLPGNDEVKLILTVVANNTSQRARVEYQTLFVDVSNFSVGPLWTNYIRANVATALPLHQPTRNETYIHATLALVGGQLAKEFTGGMTSLFTVMVTTVAKFKVGFAPTRPYDIKVSCRPVNFFPKKGAGQSGLPPVKCSG</sequence>